<evidence type="ECO:0000313" key="2">
    <source>
        <dbReference type="Proteomes" id="UP000024635"/>
    </source>
</evidence>
<keyword evidence="2" id="KW-1185">Reference proteome</keyword>
<reference evidence="2" key="1">
    <citation type="journal article" date="2015" name="Nat. Genet.">
        <title>The genome and transcriptome of the zoonotic hookworm Ancylostoma ceylanicum identify infection-specific gene families.</title>
        <authorList>
            <person name="Schwarz E.M."/>
            <person name="Hu Y."/>
            <person name="Antoshechkin I."/>
            <person name="Miller M.M."/>
            <person name="Sternberg P.W."/>
            <person name="Aroian R.V."/>
        </authorList>
    </citation>
    <scope>NUCLEOTIDE SEQUENCE</scope>
    <source>
        <strain evidence="2">HY135</strain>
    </source>
</reference>
<sequence>MCMATPSRNVGGAGFVVLPSVVHLIDSHDILSPRLAILRLHLPCPKSISIINWYSPTLIADESELDTFTICCKMSSIVKSPSTNSWLANAQLGKLQCSTWEG</sequence>
<gene>
    <name evidence="1" type="primary">Acey_s0051.g2122</name>
    <name evidence="1" type="ORF">Y032_0051g2122</name>
</gene>
<name>A0A016U7Y2_9BILA</name>
<dbReference type="Proteomes" id="UP000024635">
    <property type="component" value="Unassembled WGS sequence"/>
</dbReference>
<protein>
    <submittedName>
        <fullName evidence="1">Uncharacterized protein</fullName>
    </submittedName>
</protein>
<comment type="caution">
    <text evidence="1">The sequence shown here is derived from an EMBL/GenBank/DDBJ whole genome shotgun (WGS) entry which is preliminary data.</text>
</comment>
<evidence type="ECO:0000313" key="1">
    <source>
        <dbReference type="EMBL" id="EYC11285.1"/>
    </source>
</evidence>
<dbReference type="EMBL" id="JARK01001387">
    <property type="protein sequence ID" value="EYC11285.1"/>
    <property type="molecule type" value="Genomic_DNA"/>
</dbReference>
<proteinExistence type="predicted"/>
<organism evidence="1 2">
    <name type="scientific">Ancylostoma ceylanicum</name>
    <dbReference type="NCBI Taxonomy" id="53326"/>
    <lineage>
        <taxon>Eukaryota</taxon>
        <taxon>Metazoa</taxon>
        <taxon>Ecdysozoa</taxon>
        <taxon>Nematoda</taxon>
        <taxon>Chromadorea</taxon>
        <taxon>Rhabditida</taxon>
        <taxon>Rhabditina</taxon>
        <taxon>Rhabditomorpha</taxon>
        <taxon>Strongyloidea</taxon>
        <taxon>Ancylostomatidae</taxon>
        <taxon>Ancylostomatinae</taxon>
        <taxon>Ancylostoma</taxon>
    </lineage>
</organism>
<dbReference type="OrthoDB" id="5854880at2759"/>
<dbReference type="AlphaFoldDB" id="A0A016U7Y2"/>
<accession>A0A016U7Y2</accession>